<evidence type="ECO:0000313" key="11">
    <source>
        <dbReference type="EMBL" id="KFE68878.1"/>
    </source>
</evidence>
<evidence type="ECO:0000256" key="5">
    <source>
        <dbReference type="ARBA" id="ARBA00022896"/>
    </source>
</evidence>
<evidence type="ECO:0000256" key="4">
    <source>
        <dbReference type="ARBA" id="ARBA00022737"/>
    </source>
</evidence>
<dbReference type="CDD" id="cd00200">
    <property type="entry name" value="WD40"/>
    <property type="match status" value="1"/>
</dbReference>
<organism evidence="11 12">
    <name type="scientific">Hyalangium minutum</name>
    <dbReference type="NCBI Taxonomy" id="394096"/>
    <lineage>
        <taxon>Bacteria</taxon>
        <taxon>Pseudomonadati</taxon>
        <taxon>Myxococcota</taxon>
        <taxon>Myxococcia</taxon>
        <taxon>Myxococcales</taxon>
        <taxon>Cystobacterineae</taxon>
        <taxon>Archangiaceae</taxon>
        <taxon>Hyalangium</taxon>
    </lineage>
</organism>
<protein>
    <recommendedName>
        <fullName evidence="10">Fe2OG dioxygenase domain-containing protein</fullName>
    </recommendedName>
</protein>
<evidence type="ECO:0000256" key="1">
    <source>
        <dbReference type="ARBA" id="ARBA00001961"/>
    </source>
</evidence>
<dbReference type="Pfam" id="PF00400">
    <property type="entry name" value="WD40"/>
    <property type="match status" value="5"/>
</dbReference>
<dbReference type="SUPFAM" id="SSF50978">
    <property type="entry name" value="WD40 repeat-like"/>
    <property type="match status" value="1"/>
</dbReference>
<dbReference type="PANTHER" id="PTHR19848">
    <property type="entry name" value="WD40 REPEAT PROTEIN"/>
    <property type="match status" value="1"/>
</dbReference>
<dbReference type="EMBL" id="JMCB01000005">
    <property type="protein sequence ID" value="KFE68878.1"/>
    <property type="molecule type" value="Genomic_DNA"/>
</dbReference>
<dbReference type="InterPro" id="IPR044862">
    <property type="entry name" value="Pro_4_hyd_alph_FE2OG_OXY"/>
</dbReference>
<keyword evidence="7" id="KW-0560">Oxidoreductase</keyword>
<evidence type="ECO:0000256" key="3">
    <source>
        <dbReference type="ARBA" id="ARBA00022723"/>
    </source>
</evidence>
<keyword evidence="4" id="KW-0677">Repeat</keyword>
<keyword evidence="6" id="KW-0223">Dioxygenase</keyword>
<evidence type="ECO:0000256" key="9">
    <source>
        <dbReference type="PROSITE-ProRule" id="PRU00221"/>
    </source>
</evidence>
<dbReference type="PANTHER" id="PTHR19848:SF8">
    <property type="entry name" value="F-BOX AND WD REPEAT DOMAIN CONTAINING 7"/>
    <property type="match status" value="1"/>
</dbReference>
<dbReference type="PROSITE" id="PS51471">
    <property type="entry name" value="FE2OG_OXY"/>
    <property type="match status" value="1"/>
</dbReference>
<dbReference type="STRING" id="394096.DB31_6780"/>
<dbReference type="AlphaFoldDB" id="A0A085WMG5"/>
<feature type="repeat" description="WD" evidence="9">
    <location>
        <begin position="211"/>
        <end position="242"/>
    </location>
</feature>
<dbReference type="Pfam" id="PF13640">
    <property type="entry name" value="2OG-FeII_Oxy_3"/>
    <property type="match status" value="1"/>
</dbReference>
<evidence type="ECO:0000256" key="7">
    <source>
        <dbReference type="ARBA" id="ARBA00023002"/>
    </source>
</evidence>
<dbReference type="InterPro" id="IPR020472">
    <property type="entry name" value="WD40_PAC1"/>
</dbReference>
<feature type="domain" description="Fe2OG dioxygenase" evidence="10">
    <location>
        <begin position="95"/>
        <end position="197"/>
    </location>
</feature>
<dbReference type="GO" id="GO:0005506">
    <property type="term" value="F:iron ion binding"/>
    <property type="evidence" value="ECO:0007669"/>
    <property type="project" value="InterPro"/>
</dbReference>
<keyword evidence="3" id="KW-0479">Metal-binding</keyword>
<evidence type="ECO:0000256" key="6">
    <source>
        <dbReference type="ARBA" id="ARBA00022964"/>
    </source>
</evidence>
<dbReference type="GO" id="GO:0016705">
    <property type="term" value="F:oxidoreductase activity, acting on paired donors, with incorporation or reduction of molecular oxygen"/>
    <property type="evidence" value="ECO:0007669"/>
    <property type="project" value="InterPro"/>
</dbReference>
<dbReference type="Gene3D" id="2.130.10.10">
    <property type="entry name" value="YVTN repeat-like/Quinoprotein amine dehydrogenase"/>
    <property type="match status" value="2"/>
</dbReference>
<evidence type="ECO:0000256" key="2">
    <source>
        <dbReference type="ARBA" id="ARBA00022574"/>
    </source>
</evidence>
<feature type="repeat" description="WD" evidence="9">
    <location>
        <begin position="459"/>
        <end position="489"/>
    </location>
</feature>
<comment type="caution">
    <text evidence="11">The sequence shown here is derived from an EMBL/GenBank/DDBJ whole genome shotgun (WGS) entry which is preliminary data.</text>
</comment>
<sequence length="497" mass="54336">MDTARVVRQEAGIRTDLPCFLLRGVFSRGECAQVIQEAEEAGFQAMGGDYPPSYRDNDRRVRDDAALAEAVFERIRPFLPERLVDASGEAWRLQGLNPRFRFCRYRGGQRFCIHRDGAYAQSPQVRSRLTCMLYLNDSGEFSGGATRYYAERTEDAGLLGVVRPEAGTLIVFDHELWHDGEAVTSGTKYVMRTDVLYERESLGRGDTAEVLTGHQGYVWHVLARRDGSLATASRDGTVRLWKQSRDTWRQDAVLTGHTASVVALAEDSEGRLWSASRDRTVRRWEAGTSQVIGRHEGAVLCLAALPDGQLASGGADGAIRLWSAQGAPLGVLRGHTGWIWALVPLEGGRLASASEDGTVRLWSLETLREASAPAETGAPVRALAALPSGRLISGQATGELSQWQLVQAPHLALELRGCRRVHTGAVCSIAPLSEDRVASGGEDDGIHVTRLPDFTSLASHRHEGFVRSLAVLPGERLASASYDTTVRLWHPPQLLPA</sequence>
<dbReference type="InterPro" id="IPR036322">
    <property type="entry name" value="WD40_repeat_dom_sf"/>
</dbReference>
<evidence type="ECO:0000256" key="8">
    <source>
        <dbReference type="ARBA" id="ARBA00023004"/>
    </source>
</evidence>
<feature type="repeat" description="WD" evidence="9">
    <location>
        <begin position="254"/>
        <end position="294"/>
    </location>
</feature>
<feature type="repeat" description="WD" evidence="9">
    <location>
        <begin position="332"/>
        <end position="372"/>
    </location>
</feature>
<proteinExistence type="predicted"/>
<dbReference type="PROSITE" id="PS50082">
    <property type="entry name" value="WD_REPEATS_2"/>
    <property type="match status" value="5"/>
</dbReference>
<keyword evidence="12" id="KW-1185">Reference proteome</keyword>
<accession>A0A085WMG5</accession>
<dbReference type="SMART" id="SM00320">
    <property type="entry name" value="WD40"/>
    <property type="match status" value="7"/>
</dbReference>
<keyword evidence="5" id="KW-0847">Vitamin C</keyword>
<reference evidence="11 12" key="1">
    <citation type="submission" date="2014-04" db="EMBL/GenBank/DDBJ databases">
        <title>Genome assembly of Hyalangium minutum DSM 14724.</title>
        <authorList>
            <person name="Sharma G."/>
            <person name="Subramanian S."/>
        </authorList>
    </citation>
    <scope>NUCLEOTIDE SEQUENCE [LARGE SCALE GENOMIC DNA]</scope>
    <source>
        <strain evidence="11 12">DSM 14724</strain>
    </source>
</reference>
<evidence type="ECO:0000259" key="10">
    <source>
        <dbReference type="PROSITE" id="PS51471"/>
    </source>
</evidence>
<comment type="cofactor">
    <cofactor evidence="1">
        <name>L-ascorbate</name>
        <dbReference type="ChEBI" id="CHEBI:38290"/>
    </cofactor>
</comment>
<keyword evidence="8" id="KW-0408">Iron</keyword>
<dbReference type="InterPro" id="IPR005123">
    <property type="entry name" value="Oxoglu/Fe-dep_dioxygenase_dom"/>
</dbReference>
<evidence type="ECO:0000313" key="12">
    <source>
        <dbReference type="Proteomes" id="UP000028725"/>
    </source>
</evidence>
<dbReference type="PRINTS" id="PR00320">
    <property type="entry name" value="GPROTEINBRPT"/>
</dbReference>
<dbReference type="GO" id="GO:0031418">
    <property type="term" value="F:L-ascorbic acid binding"/>
    <property type="evidence" value="ECO:0007669"/>
    <property type="project" value="UniProtKB-KW"/>
</dbReference>
<dbReference type="InterPro" id="IPR015943">
    <property type="entry name" value="WD40/YVTN_repeat-like_dom_sf"/>
</dbReference>
<keyword evidence="2 9" id="KW-0853">WD repeat</keyword>
<dbReference type="Proteomes" id="UP000028725">
    <property type="component" value="Unassembled WGS sequence"/>
</dbReference>
<dbReference type="SMART" id="SM00702">
    <property type="entry name" value="P4Hc"/>
    <property type="match status" value="1"/>
</dbReference>
<feature type="repeat" description="WD" evidence="9">
    <location>
        <begin position="292"/>
        <end position="323"/>
    </location>
</feature>
<dbReference type="InterPro" id="IPR001680">
    <property type="entry name" value="WD40_rpt"/>
</dbReference>
<name>A0A085WMG5_9BACT</name>
<dbReference type="Gene3D" id="2.60.120.620">
    <property type="entry name" value="q2cbj1_9rhob like domain"/>
    <property type="match status" value="1"/>
</dbReference>
<dbReference type="GO" id="GO:0051213">
    <property type="term" value="F:dioxygenase activity"/>
    <property type="evidence" value="ECO:0007669"/>
    <property type="project" value="UniProtKB-KW"/>
</dbReference>
<dbReference type="PROSITE" id="PS50294">
    <property type="entry name" value="WD_REPEATS_REGION"/>
    <property type="match status" value="1"/>
</dbReference>
<dbReference type="SUPFAM" id="SSF51197">
    <property type="entry name" value="Clavaminate synthase-like"/>
    <property type="match status" value="1"/>
</dbReference>
<gene>
    <name evidence="11" type="ORF">DB31_6780</name>
</gene>
<dbReference type="InterPro" id="IPR006620">
    <property type="entry name" value="Pro_4_hyd_alph"/>
</dbReference>